<proteinExistence type="predicted"/>
<dbReference type="Proteomes" id="UP001345963">
    <property type="component" value="Unassembled WGS sequence"/>
</dbReference>
<reference evidence="1 2" key="1">
    <citation type="submission" date="2021-07" db="EMBL/GenBank/DDBJ databases">
        <authorList>
            <person name="Palmer J.M."/>
        </authorList>
    </citation>
    <scope>NUCLEOTIDE SEQUENCE [LARGE SCALE GENOMIC DNA]</scope>
    <source>
        <strain evidence="1 2">AT_MEX2019</strain>
        <tissue evidence="1">Muscle</tissue>
    </source>
</reference>
<keyword evidence="2" id="KW-1185">Reference proteome</keyword>
<organism evidence="1 2">
    <name type="scientific">Ataeniobius toweri</name>
    <dbReference type="NCBI Taxonomy" id="208326"/>
    <lineage>
        <taxon>Eukaryota</taxon>
        <taxon>Metazoa</taxon>
        <taxon>Chordata</taxon>
        <taxon>Craniata</taxon>
        <taxon>Vertebrata</taxon>
        <taxon>Euteleostomi</taxon>
        <taxon>Actinopterygii</taxon>
        <taxon>Neopterygii</taxon>
        <taxon>Teleostei</taxon>
        <taxon>Neoteleostei</taxon>
        <taxon>Acanthomorphata</taxon>
        <taxon>Ovalentaria</taxon>
        <taxon>Atherinomorphae</taxon>
        <taxon>Cyprinodontiformes</taxon>
        <taxon>Goodeidae</taxon>
        <taxon>Ataeniobius</taxon>
    </lineage>
</organism>
<gene>
    <name evidence="1" type="ORF">ATANTOWER_005969</name>
</gene>
<protein>
    <submittedName>
        <fullName evidence="1">Uncharacterized protein</fullName>
    </submittedName>
</protein>
<name>A0ABU7BEW6_9TELE</name>
<evidence type="ECO:0000313" key="1">
    <source>
        <dbReference type="EMBL" id="MED6248843.1"/>
    </source>
</evidence>
<comment type="caution">
    <text evidence="1">The sequence shown here is derived from an EMBL/GenBank/DDBJ whole genome shotgun (WGS) entry which is preliminary data.</text>
</comment>
<accession>A0ABU7BEW6</accession>
<dbReference type="EMBL" id="JAHUTI010050842">
    <property type="protein sequence ID" value="MED6248843.1"/>
    <property type="molecule type" value="Genomic_DNA"/>
</dbReference>
<sequence>MTFSTFVSFCFSKATQNISSASPSDDAMVESLGNVRICHQKSRKSVHSTMKPWAESTMFCPQVCCSQSTKPTVDIIHISSGENYLNLTAVVDGEMEHPSSNVTVCGVEVILKHGNVLLIQEVEAFQSQSESRTLLFQMLEESSFLLLMSVNHCLTYFDGK</sequence>
<evidence type="ECO:0000313" key="2">
    <source>
        <dbReference type="Proteomes" id="UP001345963"/>
    </source>
</evidence>